<dbReference type="OrthoDB" id="60629at2"/>
<name>A0A4Z1CFQ8_9ACTN</name>
<accession>A0A4Z1CFQ8</accession>
<dbReference type="SUPFAM" id="SSF46785">
    <property type="entry name" value="Winged helix' DNA-binding domain"/>
    <property type="match status" value="1"/>
</dbReference>
<proteinExistence type="predicted"/>
<dbReference type="PROSITE" id="PS51078">
    <property type="entry name" value="ICLR_ED"/>
    <property type="match status" value="1"/>
</dbReference>
<dbReference type="PANTHER" id="PTHR30136">
    <property type="entry name" value="HELIX-TURN-HELIX TRANSCRIPTIONAL REGULATOR, ICLR FAMILY"/>
    <property type="match status" value="1"/>
</dbReference>
<evidence type="ECO:0000313" key="7">
    <source>
        <dbReference type="EMBL" id="TGN65085.1"/>
    </source>
</evidence>
<dbReference type="GO" id="GO:0045892">
    <property type="term" value="P:negative regulation of DNA-templated transcription"/>
    <property type="evidence" value="ECO:0007669"/>
    <property type="project" value="TreeGrafter"/>
</dbReference>
<dbReference type="AlphaFoldDB" id="A0A4Z1CFQ8"/>
<dbReference type="InterPro" id="IPR036388">
    <property type="entry name" value="WH-like_DNA-bd_sf"/>
</dbReference>
<evidence type="ECO:0000256" key="3">
    <source>
        <dbReference type="ARBA" id="ARBA00023163"/>
    </source>
</evidence>
<dbReference type="InterPro" id="IPR029016">
    <property type="entry name" value="GAF-like_dom_sf"/>
</dbReference>
<evidence type="ECO:0000256" key="2">
    <source>
        <dbReference type="ARBA" id="ARBA00023125"/>
    </source>
</evidence>
<dbReference type="Pfam" id="PF09339">
    <property type="entry name" value="HTH_IclR"/>
    <property type="match status" value="1"/>
</dbReference>
<feature type="domain" description="IclR-ED" evidence="6">
    <location>
        <begin position="88"/>
        <end position="273"/>
    </location>
</feature>
<dbReference type="PROSITE" id="PS51077">
    <property type="entry name" value="HTH_ICLR"/>
    <property type="match status" value="1"/>
</dbReference>
<organism evidence="7 8">
    <name type="scientific">Nocardioides eburneiflavus</name>
    <dbReference type="NCBI Taxonomy" id="2518372"/>
    <lineage>
        <taxon>Bacteria</taxon>
        <taxon>Bacillati</taxon>
        <taxon>Actinomycetota</taxon>
        <taxon>Actinomycetes</taxon>
        <taxon>Propionibacteriales</taxon>
        <taxon>Nocardioidaceae</taxon>
        <taxon>Nocardioides</taxon>
    </lineage>
</organism>
<dbReference type="GO" id="GO:0003700">
    <property type="term" value="F:DNA-binding transcription factor activity"/>
    <property type="evidence" value="ECO:0007669"/>
    <property type="project" value="TreeGrafter"/>
</dbReference>
<evidence type="ECO:0000313" key="8">
    <source>
        <dbReference type="Proteomes" id="UP000297496"/>
    </source>
</evidence>
<feature type="region of interest" description="Disordered" evidence="4">
    <location>
        <begin position="1"/>
        <end position="20"/>
    </location>
</feature>
<evidence type="ECO:0000256" key="1">
    <source>
        <dbReference type="ARBA" id="ARBA00023015"/>
    </source>
</evidence>
<dbReference type="InterPro" id="IPR014757">
    <property type="entry name" value="Tscrpt_reg_IclR_C"/>
</dbReference>
<keyword evidence="3" id="KW-0804">Transcription</keyword>
<keyword evidence="2" id="KW-0238">DNA-binding</keyword>
<dbReference type="PANTHER" id="PTHR30136:SF24">
    <property type="entry name" value="HTH-TYPE TRANSCRIPTIONAL REPRESSOR ALLR"/>
    <property type="match status" value="1"/>
</dbReference>
<dbReference type="InterPro" id="IPR005471">
    <property type="entry name" value="Tscrpt_reg_IclR_N"/>
</dbReference>
<sequence>MSPILDQSEDIGVRTMSSTTTSRDDRAAIDKAFSLLVSFGAQASTGLGVSELARRAELSKSTAFRVLKMLERNGVVERVGSGYRFGRRLHELGSAVYSPENERIREALTPFLADLYELTHETVHLATLHGVEVVYLAKLYGHRRVPSPSRVGGRVPAHCTAIGKALAAHDPAAFDALATAPLTALTANSLVDSDRLTLQLMNVRRDGFAVESEEAAPGLACIAVPVFGVGGRPVAGLSVSGPVGSFDLQQHSPALRQVAHSASLAALRAGLGASLRRPRSVA</sequence>
<dbReference type="Gene3D" id="1.10.10.10">
    <property type="entry name" value="Winged helix-like DNA-binding domain superfamily/Winged helix DNA-binding domain"/>
    <property type="match status" value="1"/>
</dbReference>
<dbReference type="Gene3D" id="3.30.450.40">
    <property type="match status" value="1"/>
</dbReference>
<keyword evidence="8" id="KW-1185">Reference proteome</keyword>
<dbReference type="Proteomes" id="UP000297496">
    <property type="component" value="Unassembled WGS sequence"/>
</dbReference>
<dbReference type="EMBL" id="SRRO01000001">
    <property type="protein sequence ID" value="TGN65085.1"/>
    <property type="molecule type" value="Genomic_DNA"/>
</dbReference>
<evidence type="ECO:0000259" key="5">
    <source>
        <dbReference type="PROSITE" id="PS51077"/>
    </source>
</evidence>
<evidence type="ECO:0000259" key="6">
    <source>
        <dbReference type="PROSITE" id="PS51078"/>
    </source>
</evidence>
<protein>
    <submittedName>
        <fullName evidence="7">IclR family transcriptional regulator</fullName>
    </submittedName>
</protein>
<dbReference type="SUPFAM" id="SSF55781">
    <property type="entry name" value="GAF domain-like"/>
    <property type="match status" value="1"/>
</dbReference>
<dbReference type="SMART" id="SM00346">
    <property type="entry name" value="HTH_ICLR"/>
    <property type="match status" value="1"/>
</dbReference>
<dbReference type="InterPro" id="IPR036390">
    <property type="entry name" value="WH_DNA-bd_sf"/>
</dbReference>
<dbReference type="InterPro" id="IPR050707">
    <property type="entry name" value="HTH_MetabolicPath_Reg"/>
</dbReference>
<evidence type="ECO:0000256" key="4">
    <source>
        <dbReference type="SAM" id="MobiDB-lite"/>
    </source>
</evidence>
<dbReference type="Pfam" id="PF01614">
    <property type="entry name" value="IclR_C"/>
    <property type="match status" value="1"/>
</dbReference>
<keyword evidence="1" id="KW-0805">Transcription regulation</keyword>
<gene>
    <name evidence="7" type="ORF">EXE59_14765</name>
</gene>
<dbReference type="GO" id="GO:0003677">
    <property type="term" value="F:DNA binding"/>
    <property type="evidence" value="ECO:0007669"/>
    <property type="project" value="UniProtKB-KW"/>
</dbReference>
<feature type="domain" description="HTH iclR-type" evidence="5">
    <location>
        <begin position="26"/>
        <end position="87"/>
    </location>
</feature>
<comment type="caution">
    <text evidence="7">The sequence shown here is derived from an EMBL/GenBank/DDBJ whole genome shotgun (WGS) entry which is preliminary data.</text>
</comment>
<reference evidence="7 8" key="1">
    <citation type="submission" date="2019-04" db="EMBL/GenBank/DDBJ databases">
        <title>Three New Species of Nocardioides, Nocardioides euryhalodurans sp. nov., Nocardioides seonyuensis sp. nov. and Nocardioides eburneoflavus sp. nov. Isolated from Soil.</title>
        <authorList>
            <person name="Roh S.G."/>
            <person name="Lee C."/>
            <person name="Kim M.-K."/>
            <person name="Kim S.B."/>
        </authorList>
    </citation>
    <scope>NUCLEOTIDE SEQUENCE [LARGE SCALE GENOMIC DNA]</scope>
    <source>
        <strain evidence="7 8">MMS17-SY213</strain>
    </source>
</reference>